<dbReference type="NCBIfam" id="NF033520">
    <property type="entry name" value="transpos_IS982"/>
    <property type="match status" value="1"/>
</dbReference>
<proteinExistence type="predicted"/>
<evidence type="ECO:0000313" key="2">
    <source>
        <dbReference type="EMBL" id="KGF43637.1"/>
    </source>
</evidence>
<dbReference type="InterPro" id="IPR025668">
    <property type="entry name" value="Tnp_DDE_dom"/>
</dbReference>
<dbReference type="RefSeq" id="WP_036866678.1">
    <property type="nucleotide sequence ID" value="NZ_JRNS01000524.1"/>
</dbReference>
<accession>A0A096BLR3</accession>
<comment type="caution">
    <text evidence="2">The sequence shown here is derived from an EMBL/GenBank/DDBJ whole genome shotgun (WGS) entry which is preliminary data.</text>
</comment>
<evidence type="ECO:0000313" key="3">
    <source>
        <dbReference type="Proteomes" id="UP000029578"/>
    </source>
</evidence>
<evidence type="ECO:0000259" key="1">
    <source>
        <dbReference type="Pfam" id="PF13612"/>
    </source>
</evidence>
<gene>
    <name evidence="2" type="ORF">HMPREF0661_11765</name>
</gene>
<sequence length="304" mass="35368">MTADYKVTELFCIIDEFCKHFDAENAGNLLEDNSGVKRRRRQASLSDSEIMTILLYFHFGTFRNFKHYYLFFIKGTMKSYFPKAVSYNRFVELESRVFFQLMFFLNLRAFGRCTGITFVDSTMIPVCHNLRRYANKVFKGIATDGKGTMGWCHGFKLHLACNDRGEIIAFVLTGANVSDKDPNVFKVLAKRLYGKLFADKGYISQKLFDFLFEDGIQLITGLRINMKNKLMPFYDRMMLRKRYIIETINDMLKNTAQIVHSRHRSVSNFIMNLISALGAYCFFDNKPKALQGYCIEDTKQLSLF</sequence>
<reference evidence="2 3" key="1">
    <citation type="submission" date="2014-07" db="EMBL/GenBank/DDBJ databases">
        <authorList>
            <person name="McCorrison J."/>
            <person name="Sanka R."/>
            <person name="Torralba M."/>
            <person name="Gillis M."/>
            <person name="Haft D.H."/>
            <person name="Methe B."/>
            <person name="Sutton G."/>
            <person name="Nelson K.E."/>
        </authorList>
    </citation>
    <scope>NUCLEOTIDE SEQUENCE [LARGE SCALE GENOMIC DNA]</scope>
    <source>
        <strain evidence="2 3">DNF00666</strain>
    </source>
</reference>
<dbReference type="EMBL" id="JRNS01000524">
    <property type="protein sequence ID" value="KGF43637.1"/>
    <property type="molecule type" value="Genomic_DNA"/>
</dbReference>
<dbReference type="Pfam" id="PF13612">
    <property type="entry name" value="DDE_Tnp_1_3"/>
    <property type="match status" value="1"/>
</dbReference>
<dbReference type="AlphaFoldDB" id="A0A096BLR3"/>
<dbReference type="Proteomes" id="UP000029578">
    <property type="component" value="Unassembled WGS sequence"/>
</dbReference>
<protein>
    <submittedName>
        <fullName evidence="2">Transposase</fullName>
    </submittedName>
</protein>
<organism evidence="2 3">
    <name type="scientific">Prevotella melaninogenica DNF00666</name>
    <dbReference type="NCBI Taxonomy" id="1401073"/>
    <lineage>
        <taxon>Bacteria</taxon>
        <taxon>Pseudomonadati</taxon>
        <taxon>Bacteroidota</taxon>
        <taxon>Bacteroidia</taxon>
        <taxon>Bacteroidales</taxon>
        <taxon>Prevotellaceae</taxon>
        <taxon>Prevotella</taxon>
    </lineage>
</organism>
<feature type="domain" description="Transposase DDE" evidence="1">
    <location>
        <begin position="111"/>
        <end position="266"/>
    </location>
</feature>
<name>A0A096BLR3_9BACT</name>